<dbReference type="RefSeq" id="WP_097160424.1">
    <property type="nucleotide sequence ID" value="NZ_JBEPMQ010000014.1"/>
</dbReference>
<protein>
    <submittedName>
        <fullName evidence="1">Uncharacterized protein</fullName>
    </submittedName>
</protein>
<dbReference type="EMBL" id="OAOP01000011">
    <property type="protein sequence ID" value="SNX75333.1"/>
    <property type="molecule type" value="Genomic_DNA"/>
</dbReference>
<name>A0A285D812_9BACI</name>
<reference evidence="1 2" key="1">
    <citation type="submission" date="2017-08" db="EMBL/GenBank/DDBJ databases">
        <authorList>
            <person name="de Groot N.N."/>
        </authorList>
    </citation>
    <scope>NUCLEOTIDE SEQUENCE [LARGE SCALE GENOMIC DNA]</scope>
    <source>
        <strain evidence="1 2">JC228</strain>
    </source>
</reference>
<sequence length="67" mass="7524">MIATIGNITVMGTPEEIERYREIVETKKKGNSPFLNTSDGVPEHVKNYGKDIVDIVVKQNSGIKAWY</sequence>
<dbReference type="Proteomes" id="UP000219546">
    <property type="component" value="Unassembled WGS sequence"/>
</dbReference>
<gene>
    <name evidence="1" type="ORF">SAMN05877753_111164</name>
</gene>
<evidence type="ECO:0000313" key="2">
    <source>
        <dbReference type="Proteomes" id="UP000219546"/>
    </source>
</evidence>
<keyword evidence="2" id="KW-1185">Reference proteome</keyword>
<evidence type="ECO:0000313" key="1">
    <source>
        <dbReference type="EMBL" id="SNX75333.1"/>
    </source>
</evidence>
<accession>A0A285D812</accession>
<organism evidence="1 2">
    <name type="scientific">Bacillus oleivorans</name>
    <dbReference type="NCBI Taxonomy" id="1448271"/>
    <lineage>
        <taxon>Bacteria</taxon>
        <taxon>Bacillati</taxon>
        <taxon>Bacillota</taxon>
        <taxon>Bacilli</taxon>
        <taxon>Bacillales</taxon>
        <taxon>Bacillaceae</taxon>
        <taxon>Bacillus</taxon>
    </lineage>
</organism>
<proteinExistence type="predicted"/>
<dbReference type="AlphaFoldDB" id="A0A285D812"/>